<feature type="compositionally biased region" description="Basic and acidic residues" evidence="1">
    <location>
        <begin position="1"/>
        <end position="11"/>
    </location>
</feature>
<dbReference type="AlphaFoldDB" id="A0A2W7NPT4"/>
<dbReference type="Proteomes" id="UP000248916">
    <property type="component" value="Unassembled WGS sequence"/>
</dbReference>
<dbReference type="RefSeq" id="WP_111537687.1">
    <property type="nucleotide sequence ID" value="NZ_QKZL01000010.1"/>
</dbReference>
<accession>A0A2W7NPT4</accession>
<comment type="caution">
    <text evidence="2">The sequence shown here is derived from an EMBL/GenBank/DDBJ whole genome shotgun (WGS) entry which is preliminary data.</text>
</comment>
<organism evidence="2 3">
    <name type="scientific">Palleronia aestuarii</name>
    <dbReference type="NCBI Taxonomy" id="568105"/>
    <lineage>
        <taxon>Bacteria</taxon>
        <taxon>Pseudomonadati</taxon>
        <taxon>Pseudomonadota</taxon>
        <taxon>Alphaproteobacteria</taxon>
        <taxon>Rhodobacterales</taxon>
        <taxon>Roseobacteraceae</taxon>
        <taxon>Palleronia</taxon>
    </lineage>
</organism>
<evidence type="ECO:0000256" key="1">
    <source>
        <dbReference type="SAM" id="MobiDB-lite"/>
    </source>
</evidence>
<dbReference type="Pfam" id="PF11272">
    <property type="entry name" value="DUF3072"/>
    <property type="match status" value="1"/>
</dbReference>
<evidence type="ECO:0000313" key="2">
    <source>
        <dbReference type="EMBL" id="PZX15256.1"/>
    </source>
</evidence>
<reference evidence="2 3" key="1">
    <citation type="submission" date="2018-06" db="EMBL/GenBank/DDBJ databases">
        <title>Genomic Encyclopedia of Archaeal and Bacterial Type Strains, Phase II (KMG-II): from individual species to whole genera.</title>
        <authorList>
            <person name="Goeker M."/>
        </authorList>
    </citation>
    <scope>NUCLEOTIDE SEQUENCE [LARGE SCALE GENOMIC DNA]</scope>
    <source>
        <strain evidence="2 3">DSM 22009</strain>
    </source>
</reference>
<proteinExistence type="predicted"/>
<feature type="region of interest" description="Disordered" evidence="1">
    <location>
        <begin position="1"/>
        <end position="41"/>
    </location>
</feature>
<evidence type="ECO:0008006" key="4">
    <source>
        <dbReference type="Google" id="ProtNLM"/>
    </source>
</evidence>
<protein>
    <recommendedName>
        <fullName evidence="4">DUF3072 domain-containing protein</fullName>
    </recommendedName>
</protein>
<name>A0A2W7NPT4_9RHOB</name>
<dbReference type="InterPro" id="IPR021425">
    <property type="entry name" value="DUF3072"/>
</dbReference>
<dbReference type="OrthoDB" id="7871968at2"/>
<evidence type="ECO:0000313" key="3">
    <source>
        <dbReference type="Proteomes" id="UP000248916"/>
    </source>
</evidence>
<dbReference type="EMBL" id="QKZL01000010">
    <property type="protein sequence ID" value="PZX15256.1"/>
    <property type="molecule type" value="Genomic_DNA"/>
</dbReference>
<keyword evidence="3" id="KW-1185">Reference proteome</keyword>
<gene>
    <name evidence="2" type="ORF">LX81_02559</name>
</gene>
<sequence>MANDTEPKTKGDPMAAAELPIGGAVVTGDSPSSDEPMTEAQAAKLRELCEARDEPFDGNLTQEQAAERIEALENGE</sequence>